<dbReference type="EMBL" id="AOST01000018">
    <property type="protein sequence ID" value="ERF67678.1"/>
    <property type="molecule type" value="Genomic_DNA"/>
</dbReference>
<dbReference type="Proteomes" id="UP000053711">
    <property type="component" value="Unassembled WGS sequence"/>
</dbReference>
<name>A0ACB4UQV6_9ACTN</name>
<reference evidence="1 2" key="1">
    <citation type="journal article" date="2013" name="BMC Genomics">
        <title>Comparative genomics reveals distinct host-interacting traits of three major human-associated propionibacteria.</title>
        <authorList>
            <person name="Mak T.N."/>
            <person name="Schmid M."/>
            <person name="Brzuszkiewicz E."/>
            <person name="Zeng G."/>
            <person name="Meyer R."/>
            <person name="Sfanos K.S."/>
            <person name="Brinkmann V."/>
            <person name="Meyer T.F."/>
            <person name="Bruggemann H."/>
        </authorList>
    </citation>
    <scope>NUCLEOTIDE SEQUENCE [LARGE SCALE GENOMIC DNA]</scope>
    <source>
        <strain evidence="1 2">TM11</strain>
    </source>
</reference>
<sequence>MAMPHPANPTYWVVSKIVRARAQIQDTGPKGIDEATESSSQTRGSIPKGRKHSTRLVRTPDAVIGAKTISSG</sequence>
<accession>A0ACB4UQV6</accession>
<protein>
    <submittedName>
        <fullName evidence="1">Uncharacterized protein</fullName>
    </submittedName>
</protein>
<evidence type="ECO:0000313" key="1">
    <source>
        <dbReference type="EMBL" id="ERF67678.1"/>
    </source>
</evidence>
<gene>
    <name evidence="1" type="ORF">H640_01813</name>
</gene>
<organism evidence="1 2">
    <name type="scientific">Cutibacterium granulosum TM11</name>
    <dbReference type="NCBI Taxonomy" id="1292373"/>
    <lineage>
        <taxon>Bacteria</taxon>
        <taxon>Bacillati</taxon>
        <taxon>Actinomycetota</taxon>
        <taxon>Actinomycetes</taxon>
        <taxon>Propionibacteriales</taxon>
        <taxon>Propionibacteriaceae</taxon>
        <taxon>Cutibacterium</taxon>
    </lineage>
</organism>
<keyword evidence="2" id="KW-1185">Reference proteome</keyword>
<proteinExistence type="predicted"/>
<comment type="caution">
    <text evidence="1">The sequence shown here is derived from an EMBL/GenBank/DDBJ whole genome shotgun (WGS) entry which is preliminary data.</text>
</comment>
<evidence type="ECO:0000313" key="2">
    <source>
        <dbReference type="Proteomes" id="UP000053711"/>
    </source>
</evidence>